<protein>
    <submittedName>
        <fullName evidence="6">Disease resistance protein (TIR-NBS-LRR class)</fullName>
    </submittedName>
</protein>
<sequence length="988" mass="111592">MALPNVHLDLEAFKKLSDPIPLVIENVVNEIFRVMENLILGAVVFNGWNGIGKERILKYVAKRAMESKSFDVVIWMIERKNVSKLRKFQMRVAEQLGIAFSRNDDSDEDEDEGTMDETVTGRIRACLEGKRFVLLHDGEWGLLDLARMGIPVGRGANYAMVLVASSTSRKYHEDVLMDNLSDEAVWDLVREECVDIADCPNLKGSLITPEVIVECIMCTYYTPFKALANYPMRYWFAEGCIGGVTSDLNTTFGFGQVLLEELDDHCIINKSEGKLQPKIKAITERMVKSNGYSHKVLNIHSVSNFSELSPEDCSKLSTVILYKELQALPENIFDNMINVRILDLSYTQIQSLPPSMVCLVNLRLLNFRSCKCLESFQLSSMGALKTIEILDLSKTPIKEFPDNFFEGLQGLRFLDLSDSSKIFSLPSSLSCLINLELLSLHSCENLSVIPSSIHGLGKLEELDMSGTKLVEIPEQFFQGMHRLKILNLSSNLHLTSIPTSIYNLASLQQLNLQSCKCLRTITPKLGDRSLAIQDLNLSSCPSLENIDQVLSSFSSALPNLRALDLTSVPVSRLSLKGCSSLENITLLSNTSLEKLDLSGTKLKTFPIKGNMNLIQLKRLDAFNMKQVCAVDWKDVKWLPQEVNWDQCGDYSTPHMHIQPAKWRKDGNKDGVFMSVRNANMFRTLKPSSTLWDKSLSCFLVYVCPCEERGKGKTLPLQIATPCYADIFSKIKPIIPNYKRCLEIERVNKLPKGISGVLSHAQYLIVHDESAILRLSDLGIDMNELIECLMLRCNAMKVVFFVGSSDWAEDQPLLRCLEKLQISNLMKLTSMCVVSSQKLENGSFGQLKHLLLEHCPQLVNVFSSSVRLESLEVLQIKFCARLEEIFAGKENEEGSLQRLHTLFLLELPALKNIIQNVCLVSLNEAKIKGCRRLRELPLQSTQNCRLKKNPSIVVTCELELWEQLEWKDNNVKQQITFNSWKPYKSPIRS</sequence>
<dbReference type="InterPro" id="IPR057135">
    <property type="entry name" value="At4g27190-like_LRR"/>
</dbReference>
<dbReference type="InterPro" id="IPR026906">
    <property type="entry name" value="LRR_5"/>
</dbReference>
<evidence type="ECO:0000313" key="6">
    <source>
        <dbReference type="EMBL" id="KAF5195166.1"/>
    </source>
</evidence>
<dbReference type="InterPro" id="IPR050905">
    <property type="entry name" value="Plant_NBS-LRR"/>
</dbReference>
<dbReference type="SUPFAM" id="SSF52540">
    <property type="entry name" value="P-loop containing nucleoside triphosphate hydrolases"/>
    <property type="match status" value="1"/>
</dbReference>
<comment type="similarity">
    <text evidence="1">Belongs to the disease resistance NB-LRR family.</text>
</comment>
<dbReference type="SUPFAM" id="SSF52058">
    <property type="entry name" value="L domain-like"/>
    <property type="match status" value="2"/>
</dbReference>
<dbReference type="OrthoDB" id="583206at2759"/>
<dbReference type="PANTHER" id="PTHR33463">
    <property type="entry name" value="NB-ARC DOMAIN-CONTAINING PROTEIN-RELATED"/>
    <property type="match status" value="1"/>
</dbReference>
<dbReference type="SMART" id="SM00369">
    <property type="entry name" value="LRR_TYP"/>
    <property type="match status" value="4"/>
</dbReference>
<comment type="caution">
    <text evidence="6">The sequence shown here is derived from an EMBL/GenBank/DDBJ whole genome shotgun (WGS) entry which is preliminary data.</text>
</comment>
<accession>A0A7J6WCK3</accession>
<dbReference type="Gene3D" id="3.80.10.10">
    <property type="entry name" value="Ribonuclease Inhibitor"/>
    <property type="match status" value="3"/>
</dbReference>
<dbReference type="Proteomes" id="UP000554482">
    <property type="component" value="Unassembled WGS sequence"/>
</dbReference>
<dbReference type="Pfam" id="PF13855">
    <property type="entry name" value="LRR_8"/>
    <property type="match status" value="1"/>
</dbReference>
<dbReference type="Pfam" id="PF23247">
    <property type="entry name" value="LRR_RPS2"/>
    <property type="match status" value="1"/>
</dbReference>
<feature type="domain" description="NB-ARC" evidence="4">
    <location>
        <begin position="36"/>
        <end position="191"/>
    </location>
</feature>
<dbReference type="InterPro" id="IPR027417">
    <property type="entry name" value="P-loop_NTPase"/>
</dbReference>
<dbReference type="Pfam" id="PF13306">
    <property type="entry name" value="LRR_5"/>
    <property type="match status" value="1"/>
</dbReference>
<keyword evidence="7" id="KW-1185">Reference proteome</keyword>
<dbReference type="InterPro" id="IPR032675">
    <property type="entry name" value="LRR_dom_sf"/>
</dbReference>
<evidence type="ECO:0000256" key="3">
    <source>
        <dbReference type="ARBA" id="ARBA00022737"/>
    </source>
</evidence>
<dbReference type="Pfam" id="PF00931">
    <property type="entry name" value="NB-ARC"/>
    <property type="match status" value="1"/>
</dbReference>
<proteinExistence type="inferred from homology"/>
<evidence type="ECO:0000256" key="1">
    <source>
        <dbReference type="ARBA" id="ARBA00008894"/>
    </source>
</evidence>
<dbReference type="InterPro" id="IPR003591">
    <property type="entry name" value="Leu-rich_rpt_typical-subtyp"/>
</dbReference>
<evidence type="ECO:0000259" key="4">
    <source>
        <dbReference type="Pfam" id="PF00931"/>
    </source>
</evidence>
<dbReference type="InterPro" id="IPR001611">
    <property type="entry name" value="Leu-rich_rpt"/>
</dbReference>
<evidence type="ECO:0000256" key="2">
    <source>
        <dbReference type="ARBA" id="ARBA00022614"/>
    </source>
</evidence>
<evidence type="ECO:0000313" key="7">
    <source>
        <dbReference type="Proteomes" id="UP000554482"/>
    </source>
</evidence>
<dbReference type="AlphaFoldDB" id="A0A7J6WCK3"/>
<keyword evidence="3" id="KW-0677">Repeat</keyword>
<organism evidence="6 7">
    <name type="scientific">Thalictrum thalictroides</name>
    <name type="common">Rue-anemone</name>
    <name type="synonym">Anemone thalictroides</name>
    <dbReference type="NCBI Taxonomy" id="46969"/>
    <lineage>
        <taxon>Eukaryota</taxon>
        <taxon>Viridiplantae</taxon>
        <taxon>Streptophyta</taxon>
        <taxon>Embryophyta</taxon>
        <taxon>Tracheophyta</taxon>
        <taxon>Spermatophyta</taxon>
        <taxon>Magnoliopsida</taxon>
        <taxon>Ranunculales</taxon>
        <taxon>Ranunculaceae</taxon>
        <taxon>Thalictroideae</taxon>
        <taxon>Thalictrum</taxon>
    </lineage>
</organism>
<name>A0A7J6WCK3_THATH</name>
<dbReference type="GO" id="GO:0043531">
    <property type="term" value="F:ADP binding"/>
    <property type="evidence" value="ECO:0007669"/>
    <property type="project" value="InterPro"/>
</dbReference>
<dbReference type="EMBL" id="JABWDY010017727">
    <property type="protein sequence ID" value="KAF5195166.1"/>
    <property type="molecule type" value="Genomic_DNA"/>
</dbReference>
<dbReference type="PANTHER" id="PTHR33463:SF218">
    <property type="entry name" value="DISEASE RESISTANCE PROTEIN RPS2-LIKE"/>
    <property type="match status" value="1"/>
</dbReference>
<feature type="domain" description="Disease resistance protein At4g27190-like leucine-rich repeats" evidence="5">
    <location>
        <begin position="837"/>
        <end position="935"/>
    </location>
</feature>
<reference evidence="6 7" key="1">
    <citation type="submission" date="2020-06" db="EMBL/GenBank/DDBJ databases">
        <title>Transcriptomic and genomic resources for Thalictrum thalictroides and T. hernandezii: Facilitating candidate gene discovery in an emerging model plant lineage.</title>
        <authorList>
            <person name="Arias T."/>
            <person name="Riano-Pachon D.M."/>
            <person name="Di Stilio V.S."/>
        </authorList>
    </citation>
    <scope>NUCLEOTIDE SEQUENCE [LARGE SCALE GENOMIC DNA]</scope>
    <source>
        <strain evidence="7">cv. WT478/WT964</strain>
        <tissue evidence="6">Leaves</tissue>
    </source>
</reference>
<keyword evidence="2" id="KW-0433">Leucine-rich repeat</keyword>
<dbReference type="InterPro" id="IPR002182">
    <property type="entry name" value="NB-ARC"/>
</dbReference>
<evidence type="ECO:0000259" key="5">
    <source>
        <dbReference type="Pfam" id="PF23247"/>
    </source>
</evidence>
<gene>
    <name evidence="6" type="ORF">FRX31_015247</name>
</gene>